<dbReference type="Proteomes" id="UP000054279">
    <property type="component" value="Unassembled WGS sequence"/>
</dbReference>
<evidence type="ECO:0000256" key="1">
    <source>
        <dbReference type="SAM" id="MobiDB-lite"/>
    </source>
</evidence>
<feature type="region of interest" description="Disordered" evidence="1">
    <location>
        <begin position="921"/>
        <end position="947"/>
    </location>
</feature>
<proteinExistence type="predicted"/>
<accession>A0A0C9UIV3</accession>
<feature type="compositionally biased region" description="Basic and acidic residues" evidence="1">
    <location>
        <begin position="696"/>
        <end position="705"/>
    </location>
</feature>
<gene>
    <name evidence="2" type="ORF">M422DRAFT_262990</name>
</gene>
<feature type="compositionally biased region" description="Polar residues" evidence="1">
    <location>
        <begin position="60"/>
        <end position="92"/>
    </location>
</feature>
<feature type="compositionally biased region" description="Basic and acidic residues" evidence="1">
    <location>
        <begin position="932"/>
        <end position="947"/>
    </location>
</feature>
<feature type="compositionally biased region" description="Polar residues" evidence="1">
    <location>
        <begin position="373"/>
        <end position="400"/>
    </location>
</feature>
<dbReference type="EMBL" id="KN837195">
    <property type="protein sequence ID" value="KIJ34804.1"/>
    <property type="molecule type" value="Genomic_DNA"/>
</dbReference>
<feature type="compositionally biased region" description="Polar residues" evidence="1">
    <location>
        <begin position="654"/>
        <end position="664"/>
    </location>
</feature>
<feature type="compositionally biased region" description="Pro residues" evidence="1">
    <location>
        <begin position="856"/>
        <end position="866"/>
    </location>
</feature>
<reference evidence="2 3" key="1">
    <citation type="submission" date="2014-06" db="EMBL/GenBank/DDBJ databases">
        <title>Evolutionary Origins and Diversification of the Mycorrhizal Mutualists.</title>
        <authorList>
            <consortium name="DOE Joint Genome Institute"/>
            <consortium name="Mycorrhizal Genomics Consortium"/>
            <person name="Kohler A."/>
            <person name="Kuo A."/>
            <person name="Nagy L.G."/>
            <person name="Floudas D."/>
            <person name="Copeland A."/>
            <person name="Barry K.W."/>
            <person name="Cichocki N."/>
            <person name="Veneault-Fourrey C."/>
            <person name="LaButti K."/>
            <person name="Lindquist E.A."/>
            <person name="Lipzen A."/>
            <person name="Lundell T."/>
            <person name="Morin E."/>
            <person name="Murat C."/>
            <person name="Riley R."/>
            <person name="Ohm R."/>
            <person name="Sun H."/>
            <person name="Tunlid A."/>
            <person name="Henrissat B."/>
            <person name="Grigoriev I.V."/>
            <person name="Hibbett D.S."/>
            <person name="Martin F."/>
        </authorList>
    </citation>
    <scope>NUCLEOTIDE SEQUENCE [LARGE SCALE GENOMIC DNA]</scope>
    <source>
        <strain evidence="2 3">SS14</strain>
    </source>
</reference>
<feature type="compositionally biased region" description="Low complexity" evidence="1">
    <location>
        <begin position="1025"/>
        <end position="1039"/>
    </location>
</feature>
<feature type="compositionally biased region" description="Polar residues" evidence="1">
    <location>
        <begin position="120"/>
        <end position="133"/>
    </location>
</feature>
<evidence type="ECO:0000313" key="2">
    <source>
        <dbReference type="EMBL" id="KIJ34804.1"/>
    </source>
</evidence>
<feature type="region of interest" description="Disordered" evidence="1">
    <location>
        <begin position="1129"/>
        <end position="1200"/>
    </location>
</feature>
<protein>
    <submittedName>
        <fullName evidence="2">Uncharacterized protein</fullName>
    </submittedName>
</protein>
<dbReference type="OrthoDB" id="3264255at2759"/>
<evidence type="ECO:0000313" key="3">
    <source>
        <dbReference type="Proteomes" id="UP000054279"/>
    </source>
</evidence>
<dbReference type="AlphaFoldDB" id="A0A0C9UIV3"/>
<feature type="compositionally biased region" description="Basic and acidic residues" evidence="1">
    <location>
        <begin position="1006"/>
        <end position="1024"/>
    </location>
</feature>
<keyword evidence="3" id="KW-1185">Reference proteome</keyword>
<feature type="compositionally biased region" description="Polar residues" evidence="1">
    <location>
        <begin position="337"/>
        <end position="360"/>
    </location>
</feature>
<dbReference type="HOGENOM" id="CLU_270870_0_0_1"/>
<feature type="region of interest" description="Disordered" evidence="1">
    <location>
        <begin position="647"/>
        <end position="705"/>
    </location>
</feature>
<feature type="region of interest" description="Disordered" evidence="1">
    <location>
        <begin position="315"/>
        <end position="400"/>
    </location>
</feature>
<sequence>MSSLEERKQLLFDDPDISEVEAHRVFCNRCEKWLKLDEVKLYAASVWRCHKNTKSHNARPISSSTPASQRPTDGSHSASPVTQTPTARSASSGDLPRNRRFESTNVPFASAPIPRLKVQIPNSGLRESSSTSAKAALESNKESNSQETSNLDNSTSKQTPSESRSSLREDGRSPGNSPNFKSPILTRPVSASNKYAISPSNPLNFKVPEHLNPQRKASYKALMAEPYIGKLEPFRAFCTLCNVWVNLSSRTPYSYGVWKGHVRKSEKQSVNTSNADDEYDTASDHSQEDGPASTFRRGTSSRRIEESIVIKSVSLRLSSGPDKRRDEVTGEPVRPSMNPSTTAVESPSDTPDQNIRSVDASNPDEIRDVAANQDDSATGQPDTLNNQQSLQTDDSNLTPQKKASLISLERRRQTMLEDPDAAEVESRRVKCGICSRWIKGSNTQEYSLHHWIKHRKKCARNKRPELSEGAEERKIELEADPDIKTLEVYRAHCGLCNKWVKLDSRNPYSTTSWLQHKSICPRSFEHHEGTMETVSDPEARQQALSLDPDILELWHDRVQCRHCEQTIALSSSIPYMPDHWVSHKAKCPQRESAIAARLDASSKIREEFLRKEQALGLLEAHRAECKACNAWVDLDATTPYSLDQWEEHRKSSHDSTIGSTVKVNSNEEDPEARDVEQALKVGPDAAEPQSPSSKLKYTESQKDEQGNFENYADAVDADVIMEDAANAEKSCELHEPNKESASSAHTSNLAANERIAYFIRQSDVLAVEAHKAMCGRCLTWVPLGDDEICGTHKWETHKSKCNGLFAETVPHGLRSGTQHAAKPSIRVRTNGVATRPVRPLPKAKSKGMAKRGPSPMTLPPLPPRPRWPGEDERKQQLFEDPDMLRVEPHRLLCKHCNCWIKLHPIIRYSQSVWPRHKAACKEAHATPPQLDARQRAKTEKEDIRRQLLEDDPYVTEISPHRVTCKACGTSIRLDTTYKYEGSHWRAHRSRCPQIPFADRALKKRKGGDGRRASLQESPRRHAMAEDSSSNSDDSDASSAPRPRPIAFFTQPLIINPLAMFDQPPHPEGLSDSMDVQHESNAKDLQNYLVDLAMEITASDRLEAVIEASLSSSERKFGDERLNNARAAVDEMEVDSEQVDKSQAPPSPSADSTSWIPRKRTREEEQEFDALVAKWPKPASPKPKGKQRSCKLSKESLPVLE</sequence>
<feature type="region of interest" description="Disordered" evidence="1">
    <location>
        <begin position="53"/>
        <end position="186"/>
    </location>
</feature>
<organism evidence="2 3">
    <name type="scientific">Sphaerobolus stellatus (strain SS14)</name>
    <dbReference type="NCBI Taxonomy" id="990650"/>
    <lineage>
        <taxon>Eukaryota</taxon>
        <taxon>Fungi</taxon>
        <taxon>Dikarya</taxon>
        <taxon>Basidiomycota</taxon>
        <taxon>Agaricomycotina</taxon>
        <taxon>Agaricomycetes</taxon>
        <taxon>Phallomycetidae</taxon>
        <taxon>Geastrales</taxon>
        <taxon>Sphaerobolaceae</taxon>
        <taxon>Sphaerobolus</taxon>
    </lineage>
</organism>
<feature type="region of interest" description="Disordered" evidence="1">
    <location>
        <begin position="262"/>
        <end position="301"/>
    </location>
</feature>
<name>A0A0C9UIV3_SPHS4</name>
<feature type="region of interest" description="Disordered" evidence="1">
    <location>
        <begin position="995"/>
        <end position="1043"/>
    </location>
</feature>
<feature type="compositionally biased region" description="Polar residues" evidence="1">
    <location>
        <begin position="142"/>
        <end position="164"/>
    </location>
</feature>
<feature type="region of interest" description="Disordered" evidence="1">
    <location>
        <begin position="835"/>
        <end position="871"/>
    </location>
</feature>